<protein>
    <submittedName>
        <fullName evidence="1">Uncharacterized protein</fullName>
    </submittedName>
</protein>
<name>A0A1Y4DMC4_9BACT</name>
<dbReference type="RefSeq" id="WP_087288586.1">
    <property type="nucleotide sequence ID" value="NZ_NFJD01000003.1"/>
</dbReference>
<comment type="caution">
    <text evidence="1">The sequence shown here is derived from an EMBL/GenBank/DDBJ whole genome shotgun (WGS) entry which is preliminary data.</text>
</comment>
<sequence length="104" mass="12440">MDKTDLENAVFFRAAQRGEDVYGVQGKWVYAGADACLRQLVRIYNQLFEEENYRFWAESEGTAQGEWWHFFKLQQAYPPYPLYRAYRVPFFAKDEALELFLARH</sequence>
<evidence type="ECO:0000313" key="1">
    <source>
        <dbReference type="EMBL" id="OUO56551.1"/>
    </source>
</evidence>
<dbReference type="OrthoDB" id="9808770at2"/>
<accession>A0A1Y4DMC4</accession>
<keyword evidence="2" id="KW-1185">Reference proteome</keyword>
<dbReference type="Proteomes" id="UP000196368">
    <property type="component" value="Unassembled WGS sequence"/>
</dbReference>
<dbReference type="AlphaFoldDB" id="A0A1Y4DMC4"/>
<reference evidence="2" key="1">
    <citation type="submission" date="2017-04" db="EMBL/GenBank/DDBJ databases">
        <title>Function of individual gut microbiota members based on whole genome sequencing of pure cultures obtained from chicken caecum.</title>
        <authorList>
            <person name="Medvecky M."/>
            <person name="Cejkova D."/>
            <person name="Polansky O."/>
            <person name="Karasova D."/>
            <person name="Kubasova T."/>
            <person name="Cizek A."/>
            <person name="Rychlik I."/>
        </authorList>
    </citation>
    <scope>NUCLEOTIDE SEQUENCE [LARGE SCALE GENOMIC DNA]</scope>
    <source>
        <strain evidence="2">An273</strain>
    </source>
</reference>
<proteinExistence type="predicted"/>
<organism evidence="1 2">
    <name type="scientific">Candidatus Avelusimicrobium gallicola</name>
    <dbReference type="NCBI Taxonomy" id="2562704"/>
    <lineage>
        <taxon>Bacteria</taxon>
        <taxon>Pseudomonadati</taxon>
        <taxon>Elusimicrobiota</taxon>
        <taxon>Elusimicrobia</taxon>
        <taxon>Elusimicrobiales</taxon>
        <taxon>Elusimicrobiaceae</taxon>
        <taxon>Candidatus Avelusimicrobium</taxon>
    </lineage>
</organism>
<gene>
    <name evidence="1" type="ORF">B5F75_04985</name>
</gene>
<evidence type="ECO:0000313" key="2">
    <source>
        <dbReference type="Proteomes" id="UP000196368"/>
    </source>
</evidence>
<dbReference type="EMBL" id="NFJD01000003">
    <property type="protein sequence ID" value="OUO56551.1"/>
    <property type="molecule type" value="Genomic_DNA"/>
</dbReference>